<name>A0A067QSI5_ZOONE</name>
<dbReference type="STRING" id="136037.A0A067QSI5"/>
<accession>A0A067QSI5</accession>
<dbReference type="eggNOG" id="ENOG502RY6Y">
    <property type="taxonomic scope" value="Eukaryota"/>
</dbReference>
<dbReference type="InterPro" id="IPR036179">
    <property type="entry name" value="Ig-like_dom_sf"/>
</dbReference>
<feature type="non-terminal residue" evidence="3">
    <location>
        <position position="1"/>
    </location>
</feature>
<dbReference type="AlphaFoldDB" id="A0A067QSI5"/>
<dbReference type="FunCoup" id="A0A067QSI5">
    <property type="interactions" value="59"/>
</dbReference>
<keyword evidence="1" id="KW-1015">Disulfide bond</keyword>
<sequence length="238" mass="26780">CFCLKDVRVSVPAAILREGTATLFCHFDLEGDSLYSVKWYKGRREFYRFTPKEDPAMKIFPIFGLDVDQGKSNATQLTLRHVQLSVSGRYSCEVSADAPSFHTALVSGDLDVVETPRGRPVISGIRHRYRTEETLGGNCSSTWSKPAAKLTWFINGNPVENLVLYPVIKETDGERETSYLGLKMVIKPHHFPHGRLKIRCSASIHDIYYQSTEKSVEEERPRGLLHGTGAGIHYVHTP</sequence>
<dbReference type="InParanoid" id="A0A067QSI5"/>
<evidence type="ECO:0000313" key="3">
    <source>
        <dbReference type="EMBL" id="KDR08348.1"/>
    </source>
</evidence>
<organism evidence="3 4">
    <name type="scientific">Zootermopsis nevadensis</name>
    <name type="common">Dampwood termite</name>
    <dbReference type="NCBI Taxonomy" id="136037"/>
    <lineage>
        <taxon>Eukaryota</taxon>
        <taxon>Metazoa</taxon>
        <taxon>Ecdysozoa</taxon>
        <taxon>Arthropoda</taxon>
        <taxon>Hexapoda</taxon>
        <taxon>Insecta</taxon>
        <taxon>Pterygota</taxon>
        <taxon>Neoptera</taxon>
        <taxon>Polyneoptera</taxon>
        <taxon>Dictyoptera</taxon>
        <taxon>Blattodea</taxon>
        <taxon>Blattoidea</taxon>
        <taxon>Termitoidae</taxon>
        <taxon>Termopsidae</taxon>
        <taxon>Zootermopsis</taxon>
    </lineage>
</organism>
<dbReference type="EMBL" id="KK853336">
    <property type="protein sequence ID" value="KDR08348.1"/>
    <property type="molecule type" value="Genomic_DNA"/>
</dbReference>
<feature type="domain" description="Ig-like" evidence="2">
    <location>
        <begin position="5"/>
        <end position="107"/>
    </location>
</feature>
<dbReference type="InterPro" id="IPR013162">
    <property type="entry name" value="CD80_C2-set"/>
</dbReference>
<dbReference type="Gene3D" id="2.60.40.10">
    <property type="entry name" value="Immunoglobulins"/>
    <property type="match status" value="2"/>
</dbReference>
<evidence type="ECO:0000256" key="1">
    <source>
        <dbReference type="ARBA" id="ARBA00023157"/>
    </source>
</evidence>
<feature type="non-terminal residue" evidence="3">
    <location>
        <position position="238"/>
    </location>
</feature>
<dbReference type="PANTHER" id="PTHR21261">
    <property type="entry name" value="BEAT PROTEIN"/>
    <property type="match status" value="1"/>
</dbReference>
<evidence type="ECO:0000259" key="2">
    <source>
        <dbReference type="PROSITE" id="PS50835"/>
    </source>
</evidence>
<dbReference type="PANTHER" id="PTHR21261:SF8">
    <property type="entry name" value="BEATEN PATH IA, ISOFORM B-RELATED"/>
    <property type="match status" value="1"/>
</dbReference>
<keyword evidence="4" id="KW-1185">Reference proteome</keyword>
<gene>
    <name evidence="3" type="ORF">L798_01306</name>
</gene>
<dbReference type="Proteomes" id="UP000027135">
    <property type="component" value="Unassembled WGS sequence"/>
</dbReference>
<protein>
    <recommendedName>
        <fullName evidence="2">Ig-like domain-containing protein</fullName>
    </recommendedName>
</protein>
<proteinExistence type="predicted"/>
<evidence type="ECO:0000313" key="4">
    <source>
        <dbReference type="Proteomes" id="UP000027135"/>
    </source>
</evidence>
<dbReference type="FunFam" id="2.60.40.10:FF:000437">
    <property type="entry name" value="Beat-IIIc, isoform A"/>
    <property type="match status" value="1"/>
</dbReference>
<dbReference type="PROSITE" id="PS50835">
    <property type="entry name" value="IG_LIKE"/>
    <property type="match status" value="1"/>
</dbReference>
<reference evidence="3 4" key="1">
    <citation type="journal article" date="2014" name="Nat. Commun.">
        <title>Molecular traces of alternative social organization in a termite genome.</title>
        <authorList>
            <person name="Terrapon N."/>
            <person name="Li C."/>
            <person name="Robertson H.M."/>
            <person name="Ji L."/>
            <person name="Meng X."/>
            <person name="Booth W."/>
            <person name="Chen Z."/>
            <person name="Childers C.P."/>
            <person name="Glastad K.M."/>
            <person name="Gokhale K."/>
            <person name="Gowin J."/>
            <person name="Gronenberg W."/>
            <person name="Hermansen R.A."/>
            <person name="Hu H."/>
            <person name="Hunt B.G."/>
            <person name="Huylmans A.K."/>
            <person name="Khalil S.M."/>
            <person name="Mitchell R.D."/>
            <person name="Munoz-Torres M.C."/>
            <person name="Mustard J.A."/>
            <person name="Pan H."/>
            <person name="Reese J.T."/>
            <person name="Scharf M.E."/>
            <person name="Sun F."/>
            <person name="Vogel H."/>
            <person name="Xiao J."/>
            <person name="Yang W."/>
            <person name="Yang Z."/>
            <person name="Yang Z."/>
            <person name="Zhou J."/>
            <person name="Zhu J."/>
            <person name="Brent C.S."/>
            <person name="Elsik C.G."/>
            <person name="Goodisman M.A."/>
            <person name="Liberles D.A."/>
            <person name="Roe R.M."/>
            <person name="Vargo E.L."/>
            <person name="Vilcinskas A."/>
            <person name="Wang J."/>
            <person name="Bornberg-Bauer E."/>
            <person name="Korb J."/>
            <person name="Zhang G."/>
            <person name="Liebig J."/>
        </authorList>
    </citation>
    <scope>NUCLEOTIDE SEQUENCE [LARGE SCALE GENOMIC DNA]</scope>
    <source>
        <tissue evidence="3">Whole organism</tissue>
    </source>
</reference>
<dbReference type="SUPFAM" id="SSF48726">
    <property type="entry name" value="Immunoglobulin"/>
    <property type="match status" value="1"/>
</dbReference>
<dbReference type="InterPro" id="IPR013783">
    <property type="entry name" value="Ig-like_fold"/>
</dbReference>
<dbReference type="Pfam" id="PF08205">
    <property type="entry name" value="C2-set_2"/>
    <property type="match status" value="1"/>
</dbReference>
<dbReference type="InterPro" id="IPR007110">
    <property type="entry name" value="Ig-like_dom"/>
</dbReference>
<dbReference type="OMA" id="NCWYDTE"/>